<dbReference type="GeneID" id="6164622"/>
<feature type="transmembrane region" description="Helical" evidence="1">
    <location>
        <begin position="79"/>
        <end position="98"/>
    </location>
</feature>
<dbReference type="AlphaFoldDB" id="B1Y9B1"/>
<keyword evidence="1" id="KW-1133">Transmembrane helix</keyword>
<dbReference type="STRING" id="444157.Tneu_1415"/>
<name>B1Y9B1_PYRNV</name>
<feature type="transmembrane region" description="Helical" evidence="1">
    <location>
        <begin position="53"/>
        <end position="72"/>
    </location>
</feature>
<proteinExistence type="predicted"/>
<organism evidence="2 3">
    <name type="scientific">Pyrobaculum neutrophilum (strain DSM 2338 / JCM 9278 / NBRC 100436 / V24Sta)</name>
    <name type="common">Thermoproteus neutrophilus</name>
    <dbReference type="NCBI Taxonomy" id="444157"/>
    <lineage>
        <taxon>Archaea</taxon>
        <taxon>Thermoproteota</taxon>
        <taxon>Thermoprotei</taxon>
        <taxon>Thermoproteales</taxon>
        <taxon>Thermoproteaceae</taxon>
        <taxon>Pyrobaculum</taxon>
    </lineage>
</organism>
<reference evidence="2" key="1">
    <citation type="submission" date="2008-03" db="EMBL/GenBank/DDBJ databases">
        <title>Complete sequence of Thermoproteus neutrophilus V24Sta.</title>
        <authorList>
            <consortium name="US DOE Joint Genome Institute"/>
            <person name="Copeland A."/>
            <person name="Lucas S."/>
            <person name="Lapidus A."/>
            <person name="Glavina del Rio T."/>
            <person name="Dalin E."/>
            <person name="Tice H."/>
            <person name="Bruce D."/>
            <person name="Goodwin L."/>
            <person name="Pitluck S."/>
            <person name="Sims D."/>
            <person name="Brettin T."/>
            <person name="Detter J.C."/>
            <person name="Han C."/>
            <person name="Kuske C.R."/>
            <person name="Schmutz J."/>
            <person name="Larimer F."/>
            <person name="Land M."/>
            <person name="Hauser L."/>
            <person name="Kyrpides N."/>
            <person name="Mikhailova N."/>
            <person name="Biddle J.F."/>
            <person name="Zhang Z."/>
            <person name="Fitz-Gibbon S.T."/>
            <person name="Lowe T.M."/>
            <person name="Saltikov C."/>
            <person name="House C.H."/>
            <person name="Richardson P."/>
        </authorList>
    </citation>
    <scope>NUCLEOTIDE SEQUENCE [LARGE SCALE GENOMIC DNA]</scope>
    <source>
        <strain evidence="2">V24Sta</strain>
    </source>
</reference>
<dbReference type="EMBL" id="CP001014">
    <property type="protein sequence ID" value="ACB40340.1"/>
    <property type="molecule type" value="Genomic_DNA"/>
</dbReference>
<keyword evidence="1" id="KW-0812">Transmembrane</keyword>
<accession>B1Y9B1</accession>
<dbReference type="KEGG" id="tne:Tneu_1415"/>
<keyword evidence="1" id="KW-0472">Membrane</keyword>
<dbReference type="Proteomes" id="UP000001694">
    <property type="component" value="Chromosome"/>
</dbReference>
<dbReference type="RefSeq" id="WP_012350759.1">
    <property type="nucleotide sequence ID" value="NC_010525.1"/>
</dbReference>
<protein>
    <submittedName>
        <fullName evidence="2">Uncharacterized protein</fullName>
    </submittedName>
</protein>
<evidence type="ECO:0000313" key="3">
    <source>
        <dbReference type="Proteomes" id="UP000001694"/>
    </source>
</evidence>
<evidence type="ECO:0000256" key="1">
    <source>
        <dbReference type="SAM" id="Phobius"/>
    </source>
</evidence>
<dbReference type="OrthoDB" id="28175at2157"/>
<dbReference type="HOGENOM" id="CLU_2285157_0_0_2"/>
<gene>
    <name evidence="2" type="ordered locus">Tneu_1415</name>
</gene>
<evidence type="ECO:0000313" key="2">
    <source>
        <dbReference type="EMBL" id="ACB40340.1"/>
    </source>
</evidence>
<keyword evidence="3" id="KW-1185">Reference proteome</keyword>
<dbReference type="eggNOG" id="arCOG05579">
    <property type="taxonomic scope" value="Archaea"/>
</dbReference>
<sequence length="101" mass="10690">MKSATALLLLVPLALAATNSTDPFGKIAKTIDSVLTSVDNFLQNLKEVLKTHVASMSKTLSVILGLVGAFLYFSGINKYGGRSMLIGAVVLYILAEFVNGL</sequence>